<dbReference type="SUPFAM" id="SSF52172">
    <property type="entry name" value="CheY-like"/>
    <property type="match status" value="1"/>
</dbReference>
<organism evidence="1 2">
    <name type="scientific">Candidatus Ryanbacteria bacterium RIFCSPLOWO2_01_FULL_48_26</name>
    <dbReference type="NCBI Taxonomy" id="1802126"/>
    <lineage>
        <taxon>Bacteria</taxon>
        <taxon>Candidatus Ryaniibacteriota</taxon>
    </lineage>
</organism>
<dbReference type="STRING" id="1802126.A3B25_01555"/>
<protein>
    <recommendedName>
        <fullName evidence="3">Response regulatory domain-containing protein</fullName>
    </recommendedName>
</protein>
<dbReference type="Proteomes" id="UP000179106">
    <property type="component" value="Unassembled WGS sequence"/>
</dbReference>
<comment type="caution">
    <text evidence="1">The sequence shown here is derived from an EMBL/GenBank/DDBJ whole genome shotgun (WGS) entry which is preliminary data.</text>
</comment>
<sequence>MRKSINFTILEIYVLLYPAKTWCFFVDNLTLNPRKKMNVHIAITSVVGKAVQQVLGLMGDQVVFTDFPQARIVLVEDKEYLMRVHTPDKHFVVVNAREPKNLPVNAEWHPITNLVVKLFELVAKLDTHAEAKETATVNAPVGITRKHGTGTKKILVIDDTEANRVRAESLNARELVIASNYDQAMTLINAEHFDVVLTDLYLPMSKHHHALSIDAIRIGETMPYGLLIALEAALHGADAAVVTDANHHQDCFSAAFDDFRKPYTVNDKQVRFFNNIGKNWNEALSALQ</sequence>
<accession>A0A1G2GWY6</accession>
<dbReference type="InterPro" id="IPR011006">
    <property type="entry name" value="CheY-like_superfamily"/>
</dbReference>
<evidence type="ECO:0000313" key="1">
    <source>
        <dbReference type="EMBL" id="OGZ54725.1"/>
    </source>
</evidence>
<evidence type="ECO:0000313" key="2">
    <source>
        <dbReference type="Proteomes" id="UP000179106"/>
    </source>
</evidence>
<dbReference type="EMBL" id="MHNW01000002">
    <property type="protein sequence ID" value="OGZ54725.1"/>
    <property type="molecule type" value="Genomic_DNA"/>
</dbReference>
<proteinExistence type="predicted"/>
<name>A0A1G2GWY6_9BACT</name>
<gene>
    <name evidence="1" type="ORF">A3B25_01555</name>
</gene>
<dbReference type="AlphaFoldDB" id="A0A1G2GWY6"/>
<dbReference type="Gene3D" id="3.40.50.2300">
    <property type="match status" value="1"/>
</dbReference>
<reference evidence="1 2" key="1">
    <citation type="journal article" date="2016" name="Nat. Commun.">
        <title>Thousands of microbial genomes shed light on interconnected biogeochemical processes in an aquifer system.</title>
        <authorList>
            <person name="Anantharaman K."/>
            <person name="Brown C.T."/>
            <person name="Hug L.A."/>
            <person name="Sharon I."/>
            <person name="Castelle C.J."/>
            <person name="Probst A.J."/>
            <person name="Thomas B.C."/>
            <person name="Singh A."/>
            <person name="Wilkins M.J."/>
            <person name="Karaoz U."/>
            <person name="Brodie E.L."/>
            <person name="Williams K.H."/>
            <person name="Hubbard S.S."/>
            <person name="Banfield J.F."/>
        </authorList>
    </citation>
    <scope>NUCLEOTIDE SEQUENCE [LARGE SCALE GENOMIC DNA]</scope>
</reference>
<evidence type="ECO:0008006" key="3">
    <source>
        <dbReference type="Google" id="ProtNLM"/>
    </source>
</evidence>